<evidence type="ECO:0000256" key="4">
    <source>
        <dbReference type="ARBA" id="ARBA00022989"/>
    </source>
</evidence>
<dbReference type="Gene3D" id="1.20.1080.10">
    <property type="entry name" value="Glycerol uptake facilitator protein"/>
    <property type="match status" value="1"/>
</dbReference>
<proteinExistence type="inferred from homology"/>
<dbReference type="PANTHER" id="PTHR45665">
    <property type="entry name" value="AQUAPORIN-8"/>
    <property type="match status" value="1"/>
</dbReference>
<dbReference type="GO" id="GO:0015250">
    <property type="term" value="F:water channel activity"/>
    <property type="evidence" value="ECO:0007669"/>
    <property type="project" value="TreeGrafter"/>
</dbReference>
<evidence type="ECO:0000256" key="1">
    <source>
        <dbReference type="ARBA" id="ARBA00004141"/>
    </source>
</evidence>
<dbReference type="AlphaFoldDB" id="A0A8S0PZ17"/>
<feature type="transmembrane region" description="Helical" evidence="7">
    <location>
        <begin position="21"/>
        <end position="41"/>
    </location>
</feature>
<evidence type="ECO:0000256" key="3">
    <source>
        <dbReference type="ARBA" id="ARBA00022692"/>
    </source>
</evidence>
<keyword evidence="3 6" id="KW-0812">Transmembrane</keyword>
<comment type="subcellular location">
    <subcellularLocation>
        <location evidence="1">Membrane</location>
        <topology evidence="1">Multi-pass membrane protein</topology>
    </subcellularLocation>
</comment>
<feature type="transmembrane region" description="Helical" evidence="7">
    <location>
        <begin position="53"/>
        <end position="72"/>
    </location>
</feature>
<keyword evidence="2 6" id="KW-0813">Transport</keyword>
<keyword evidence="9" id="KW-1185">Reference proteome</keyword>
<dbReference type="OrthoDB" id="3222at2759"/>
<keyword evidence="4 7" id="KW-1133">Transmembrane helix</keyword>
<feature type="non-terminal residue" evidence="8">
    <location>
        <position position="1"/>
    </location>
</feature>
<keyword evidence="5 7" id="KW-0472">Membrane</keyword>
<dbReference type="EMBL" id="CACTIH010000300">
    <property type="protein sequence ID" value="CAA2959004.1"/>
    <property type="molecule type" value="Genomic_DNA"/>
</dbReference>
<dbReference type="Proteomes" id="UP000594638">
    <property type="component" value="Unassembled WGS sequence"/>
</dbReference>
<dbReference type="PRINTS" id="PR00783">
    <property type="entry name" value="MINTRINSICP"/>
</dbReference>
<evidence type="ECO:0000313" key="8">
    <source>
        <dbReference type="EMBL" id="CAA2959004.1"/>
    </source>
</evidence>
<protein>
    <submittedName>
        <fullName evidence="8">Aquaporin TIP4-1</fullName>
    </submittedName>
</protein>
<evidence type="ECO:0000256" key="6">
    <source>
        <dbReference type="RuleBase" id="RU000477"/>
    </source>
</evidence>
<dbReference type="PANTHER" id="PTHR45665:SF26">
    <property type="entry name" value="AQUAPORIN TIP4-1"/>
    <property type="match status" value="1"/>
</dbReference>
<evidence type="ECO:0000256" key="2">
    <source>
        <dbReference type="ARBA" id="ARBA00022448"/>
    </source>
</evidence>
<comment type="similarity">
    <text evidence="6">Belongs to the MIP/aquaporin (TC 1.A.8) family.</text>
</comment>
<dbReference type="PROSITE" id="PS00221">
    <property type="entry name" value="MIP"/>
    <property type="match status" value="1"/>
</dbReference>
<dbReference type="InterPro" id="IPR034294">
    <property type="entry name" value="Aquaporin_transptr"/>
</dbReference>
<accession>A0A8S0PZ17</accession>
<reference evidence="8 9" key="1">
    <citation type="submission" date="2019-12" db="EMBL/GenBank/DDBJ databases">
        <authorList>
            <person name="Alioto T."/>
            <person name="Alioto T."/>
            <person name="Gomez Garrido J."/>
        </authorList>
    </citation>
    <scope>NUCLEOTIDE SEQUENCE [LARGE SCALE GENOMIC DNA]</scope>
</reference>
<evidence type="ECO:0000256" key="7">
    <source>
        <dbReference type="SAM" id="Phobius"/>
    </source>
</evidence>
<name>A0A8S0PZ17_OLEEU</name>
<dbReference type="Gramene" id="OE9A076851T1">
    <property type="protein sequence ID" value="OE9A076851C1"/>
    <property type="gene ID" value="OE9A076851"/>
</dbReference>
<dbReference type="InterPro" id="IPR022357">
    <property type="entry name" value="MIP_CS"/>
</dbReference>
<dbReference type="SUPFAM" id="SSF81338">
    <property type="entry name" value="Aquaporin-like"/>
    <property type="match status" value="1"/>
</dbReference>
<evidence type="ECO:0000313" key="9">
    <source>
        <dbReference type="Proteomes" id="UP000594638"/>
    </source>
</evidence>
<gene>
    <name evidence="8" type="ORF">OLEA9_A076851</name>
</gene>
<dbReference type="InterPro" id="IPR000425">
    <property type="entry name" value="MIP"/>
</dbReference>
<dbReference type="InterPro" id="IPR023271">
    <property type="entry name" value="Aquaporin-like"/>
</dbReference>
<evidence type="ECO:0000256" key="5">
    <source>
        <dbReference type="ARBA" id="ARBA00023136"/>
    </source>
</evidence>
<feature type="transmembrane region" description="Helical" evidence="7">
    <location>
        <begin position="79"/>
        <end position="100"/>
    </location>
</feature>
<comment type="caution">
    <text evidence="8">The sequence shown here is derived from an EMBL/GenBank/DDBJ whole genome shotgun (WGS) entry which is preliminary data.</text>
</comment>
<sequence>MAKIALGNAREAFQSDCIQALIVEFICTFLFVFAGVGAAMATDKLNGDPLVGLFFVAMAHALVVAVMISAGFRVSGGHINPAVTLGLLAGGHITVVRSILYWIDQLLASTAACALLKYLTGGLINSIFFSHSKYASGSLIPLNERIVILMFPKFPSTSSPLKFLPLLSCLTPLFLLFPISASTIASSSIPISTSRSLCSSILCSRLPCLRSLGPSL</sequence>
<feature type="transmembrane region" description="Helical" evidence="7">
    <location>
        <begin position="163"/>
        <end position="185"/>
    </location>
</feature>
<feature type="transmembrane region" description="Helical" evidence="7">
    <location>
        <begin position="106"/>
        <end position="129"/>
    </location>
</feature>
<dbReference type="Pfam" id="PF00230">
    <property type="entry name" value="MIP"/>
    <property type="match status" value="1"/>
</dbReference>
<organism evidence="8 9">
    <name type="scientific">Olea europaea subsp. europaea</name>
    <dbReference type="NCBI Taxonomy" id="158383"/>
    <lineage>
        <taxon>Eukaryota</taxon>
        <taxon>Viridiplantae</taxon>
        <taxon>Streptophyta</taxon>
        <taxon>Embryophyta</taxon>
        <taxon>Tracheophyta</taxon>
        <taxon>Spermatophyta</taxon>
        <taxon>Magnoliopsida</taxon>
        <taxon>eudicotyledons</taxon>
        <taxon>Gunneridae</taxon>
        <taxon>Pentapetalae</taxon>
        <taxon>asterids</taxon>
        <taxon>lamiids</taxon>
        <taxon>Lamiales</taxon>
        <taxon>Oleaceae</taxon>
        <taxon>Oleeae</taxon>
        <taxon>Olea</taxon>
    </lineage>
</organism>
<dbReference type="GO" id="GO:0016020">
    <property type="term" value="C:membrane"/>
    <property type="evidence" value="ECO:0007669"/>
    <property type="project" value="UniProtKB-SubCell"/>
</dbReference>